<organism evidence="4">
    <name type="scientific">uncultured marine group II/III euryarchaeote AD1000_04_F01</name>
    <dbReference type="NCBI Taxonomy" id="1457705"/>
    <lineage>
        <taxon>Archaea</taxon>
        <taxon>Methanobacteriati</taxon>
        <taxon>Methanobacteriota</taxon>
        <taxon>environmental samples</taxon>
    </lineage>
</organism>
<dbReference type="PANTHER" id="PTHR42679">
    <property type="entry name" value="S-METHYL-5'-THIOADENOSINE PHOSPHORYLASE"/>
    <property type="match status" value="1"/>
</dbReference>
<dbReference type="GO" id="GO:0009116">
    <property type="term" value="P:nucleoside metabolic process"/>
    <property type="evidence" value="ECO:0007669"/>
    <property type="project" value="InterPro"/>
</dbReference>
<keyword evidence="1 4" id="KW-0328">Glycosyltransferase</keyword>
<dbReference type="GO" id="GO:0005829">
    <property type="term" value="C:cytosol"/>
    <property type="evidence" value="ECO:0007669"/>
    <property type="project" value="TreeGrafter"/>
</dbReference>
<evidence type="ECO:0000313" key="4">
    <source>
        <dbReference type="EMBL" id="AIE90525.1"/>
    </source>
</evidence>
<keyword evidence="2 4" id="KW-0808">Transferase</keyword>
<dbReference type="EC" id="2.4.2.28" evidence="4"/>
<evidence type="ECO:0000256" key="2">
    <source>
        <dbReference type="ARBA" id="ARBA00022679"/>
    </source>
</evidence>
<name>A0A075FGN7_9EURY</name>
<dbReference type="SUPFAM" id="SSF53167">
    <property type="entry name" value="Purine and uridine phosphorylases"/>
    <property type="match status" value="1"/>
</dbReference>
<dbReference type="AlphaFoldDB" id="A0A075FGN7"/>
<evidence type="ECO:0000259" key="3">
    <source>
        <dbReference type="Pfam" id="PF01048"/>
    </source>
</evidence>
<dbReference type="GO" id="GO:0019509">
    <property type="term" value="P:L-methionine salvage from methylthioadenosine"/>
    <property type="evidence" value="ECO:0007669"/>
    <property type="project" value="TreeGrafter"/>
</dbReference>
<dbReference type="InterPro" id="IPR010044">
    <property type="entry name" value="MTAP"/>
</dbReference>
<feature type="domain" description="Nucleoside phosphorylase" evidence="3">
    <location>
        <begin position="5"/>
        <end position="248"/>
    </location>
</feature>
<proteinExistence type="predicted"/>
<dbReference type="InterPro" id="IPR000845">
    <property type="entry name" value="Nucleoside_phosphorylase_d"/>
</dbReference>
<dbReference type="Gene3D" id="3.40.50.1580">
    <property type="entry name" value="Nucleoside phosphorylase domain"/>
    <property type="match status" value="1"/>
</dbReference>
<sequence length="252" mass="26594">MPRMAVLCGTGMSAFASHLASASESESSTARVDSEWGQVPVTLVSVGVDEVMVIDRHHSDSDSRTPPHRIEHRANVHAAVSFQPDLILSINSVGSMREDFPPGAIGVAADVLDLAERPWTFHDEHAKHADRTSCFDSQASETCVGVLRSIQGQVAGDLVVAQCVGPQFETPSEIDALERLGADVVGMTLGSESRLVAEHGLAHAALACSSNWAAGRTPGFPGAEIDHDAVDEMAASMRGSVAECVKALLSSW</sequence>
<reference evidence="4" key="1">
    <citation type="journal article" date="2014" name="Genome Biol. Evol.">
        <title>Pangenome evidence for extensive interdomain horizontal transfer affecting lineage core and shell genes in uncultured planktonic thaumarchaeota and euryarchaeota.</title>
        <authorList>
            <person name="Deschamps P."/>
            <person name="Zivanovic Y."/>
            <person name="Moreira D."/>
            <person name="Rodriguez-Valera F."/>
            <person name="Lopez-Garcia P."/>
        </authorList>
    </citation>
    <scope>NUCLEOTIDE SEQUENCE</scope>
</reference>
<dbReference type="GO" id="GO:0017061">
    <property type="term" value="F:S-methyl-5-thioadenosine phosphorylase activity"/>
    <property type="evidence" value="ECO:0007669"/>
    <property type="project" value="UniProtKB-EC"/>
</dbReference>
<dbReference type="PANTHER" id="PTHR42679:SF2">
    <property type="entry name" value="S-METHYL-5'-THIOADENOSINE PHOSPHORYLASE"/>
    <property type="match status" value="1"/>
</dbReference>
<evidence type="ECO:0000256" key="1">
    <source>
        <dbReference type="ARBA" id="ARBA00022676"/>
    </source>
</evidence>
<dbReference type="EMBL" id="KF900312">
    <property type="protein sequence ID" value="AIE90525.1"/>
    <property type="molecule type" value="Genomic_DNA"/>
</dbReference>
<protein>
    <submittedName>
        <fullName evidence="4">Purine nucleoside phosphorylase (MtaP)</fullName>
        <ecNumber evidence="4">2.4.2.28</ecNumber>
    </submittedName>
</protein>
<dbReference type="Pfam" id="PF01048">
    <property type="entry name" value="PNP_UDP_1"/>
    <property type="match status" value="1"/>
</dbReference>
<accession>A0A075FGN7</accession>
<gene>
    <name evidence="4" type="primary">mtaP</name>
</gene>
<dbReference type="InterPro" id="IPR035994">
    <property type="entry name" value="Nucleoside_phosphorylase_sf"/>
</dbReference>